<dbReference type="RefSeq" id="WP_166577224.1">
    <property type="nucleotide sequence ID" value="NZ_JASHIF010000011.1"/>
</dbReference>
<dbReference type="Proteomes" id="UP001236507">
    <property type="component" value="Unassembled WGS sequence"/>
</dbReference>
<reference evidence="2 3" key="1">
    <citation type="submission" date="2023-05" db="EMBL/GenBank/DDBJ databases">
        <title>Novel species of genus Flectobacillus isolated from stream in China.</title>
        <authorList>
            <person name="Lu H."/>
        </authorList>
    </citation>
    <scope>NUCLEOTIDE SEQUENCE [LARGE SCALE GENOMIC DNA]</scope>
    <source>
        <strain evidence="2 3">KCTC 42575</strain>
    </source>
</reference>
<dbReference type="Pfam" id="PF25594">
    <property type="entry name" value="GldB_lipo"/>
    <property type="match status" value="1"/>
</dbReference>
<comment type="caution">
    <text evidence="2">The sequence shown here is derived from an EMBL/GenBank/DDBJ whole genome shotgun (WGS) entry which is preliminary data.</text>
</comment>
<evidence type="ECO:0000256" key="1">
    <source>
        <dbReference type="SAM" id="SignalP"/>
    </source>
</evidence>
<gene>
    <name evidence="2" type="ORF">QM524_14875</name>
</gene>
<dbReference type="InterPro" id="IPR019853">
    <property type="entry name" value="GldB-like"/>
</dbReference>
<keyword evidence="1" id="KW-0732">Signal</keyword>
<protein>
    <submittedName>
        <fullName evidence="2">Gliding motility protein</fullName>
    </submittedName>
</protein>
<feature type="signal peptide" evidence="1">
    <location>
        <begin position="1"/>
        <end position="19"/>
    </location>
</feature>
<organism evidence="2 3">
    <name type="scientific">Flectobacillus roseus</name>
    <dbReference type="NCBI Taxonomy" id="502259"/>
    <lineage>
        <taxon>Bacteria</taxon>
        <taxon>Pseudomonadati</taxon>
        <taxon>Bacteroidota</taxon>
        <taxon>Cytophagia</taxon>
        <taxon>Cytophagales</taxon>
        <taxon>Flectobacillaceae</taxon>
        <taxon>Flectobacillus</taxon>
    </lineage>
</organism>
<accession>A0ABT6YA93</accession>
<dbReference type="EMBL" id="JASHIF010000011">
    <property type="protein sequence ID" value="MDI9860495.1"/>
    <property type="molecule type" value="Genomic_DNA"/>
</dbReference>
<keyword evidence="3" id="KW-1185">Reference proteome</keyword>
<evidence type="ECO:0000313" key="3">
    <source>
        <dbReference type="Proteomes" id="UP001236507"/>
    </source>
</evidence>
<sequence>MKIFAKIGLLFLVSVCLWACNNNTDGEPDVSNVKVDVKIQYLDKELFACKTEQDVLVFLQKYTEFASQYFNTTPASFPVLANKLFTQISSPALQEFYQQSQEKAFFGNQNLENDFKEAFQHIKYYYPDFKEPKIYTIFTGFFGQGTILNPELRVSDSTIIVGIDYFMGEKGKYLPDIYDYQIKKISPAVVVPQAILQLSSRYNTSNPQDRTLLAEMVWYGKSYVFGKVMMPSKADSVFLGYSNEQLNATYANQEVVWAYFIDNKLLYSTQDPAKGKYIGERPSTPEIGPACPGGIGRWIGFRIVSKYYYDDEKLTIQDLMKEPDAQRIFEASKYKGLPDEE</sequence>
<name>A0ABT6YA93_9BACT</name>
<evidence type="ECO:0000313" key="2">
    <source>
        <dbReference type="EMBL" id="MDI9860495.1"/>
    </source>
</evidence>
<feature type="chain" id="PRO_5046863061" evidence="1">
    <location>
        <begin position="20"/>
        <end position="341"/>
    </location>
</feature>
<proteinExistence type="predicted"/>